<dbReference type="Gene3D" id="3.30.70.1290">
    <property type="entry name" value="Transposase IS200-like"/>
    <property type="match status" value="1"/>
</dbReference>
<protein>
    <recommendedName>
        <fullName evidence="1">Transposase IS200-like domain-containing protein</fullName>
    </recommendedName>
</protein>
<dbReference type="OrthoDB" id="9798161at2"/>
<dbReference type="GO" id="GO:0006313">
    <property type="term" value="P:DNA transposition"/>
    <property type="evidence" value="ECO:0007669"/>
    <property type="project" value="InterPro"/>
</dbReference>
<feature type="domain" description="Transposase IS200-like" evidence="1">
    <location>
        <begin position="2"/>
        <end position="69"/>
    </location>
</feature>
<dbReference type="EMBL" id="PNRE01000009">
    <property type="protein sequence ID" value="PMR71713.1"/>
    <property type="molecule type" value="Genomic_DNA"/>
</dbReference>
<dbReference type="SUPFAM" id="SSF143422">
    <property type="entry name" value="Transposase IS200-like"/>
    <property type="match status" value="1"/>
</dbReference>
<dbReference type="InterPro" id="IPR002686">
    <property type="entry name" value="Transposase_17"/>
</dbReference>
<name>A0A2N7TU59_9GAMM</name>
<sequence length="83" mass="9525">MSKKRKKLILEGISKHLGEVFHKLARKKECQIVESQLMHGYVHMCISIPPKHSLSHVVGYIMGKSAMKLAGVLWVGRRTFRRV</sequence>
<dbReference type="Proteomes" id="UP000235346">
    <property type="component" value="Unassembled WGS sequence"/>
</dbReference>
<dbReference type="PANTHER" id="PTHR33360">
    <property type="entry name" value="TRANSPOSASE FOR INSERTION SEQUENCE ELEMENT IS200"/>
    <property type="match status" value="1"/>
</dbReference>
<gene>
    <name evidence="2" type="ORF">C1H66_01360</name>
</gene>
<organism evidence="2 3">
    <name type="scientific">Halomonas heilongjiangensis</name>
    <dbReference type="NCBI Taxonomy" id="1387883"/>
    <lineage>
        <taxon>Bacteria</taxon>
        <taxon>Pseudomonadati</taxon>
        <taxon>Pseudomonadota</taxon>
        <taxon>Gammaproteobacteria</taxon>
        <taxon>Oceanospirillales</taxon>
        <taxon>Halomonadaceae</taxon>
        <taxon>Halomonas</taxon>
    </lineage>
</organism>
<dbReference type="RefSeq" id="WP_102626131.1">
    <property type="nucleotide sequence ID" value="NZ_PDOH01000032.1"/>
</dbReference>
<accession>A0A2N7TU59</accession>
<dbReference type="InterPro" id="IPR036515">
    <property type="entry name" value="Transposase_17_sf"/>
</dbReference>
<comment type="caution">
    <text evidence="2">The sequence shown here is derived from an EMBL/GenBank/DDBJ whole genome shotgun (WGS) entry which is preliminary data.</text>
</comment>
<dbReference type="AlphaFoldDB" id="A0A2N7TU59"/>
<dbReference type="GO" id="GO:0004803">
    <property type="term" value="F:transposase activity"/>
    <property type="evidence" value="ECO:0007669"/>
    <property type="project" value="InterPro"/>
</dbReference>
<proteinExistence type="predicted"/>
<dbReference type="Pfam" id="PF01797">
    <property type="entry name" value="Y1_Tnp"/>
    <property type="match status" value="1"/>
</dbReference>
<evidence type="ECO:0000313" key="3">
    <source>
        <dbReference type="Proteomes" id="UP000235346"/>
    </source>
</evidence>
<keyword evidence="3" id="KW-1185">Reference proteome</keyword>
<evidence type="ECO:0000259" key="1">
    <source>
        <dbReference type="Pfam" id="PF01797"/>
    </source>
</evidence>
<dbReference type="PANTHER" id="PTHR33360:SF2">
    <property type="entry name" value="TRANSPOSASE FOR INSERTION SEQUENCE ELEMENT IS200"/>
    <property type="match status" value="1"/>
</dbReference>
<evidence type="ECO:0000313" key="2">
    <source>
        <dbReference type="EMBL" id="PMR71713.1"/>
    </source>
</evidence>
<dbReference type="GO" id="GO:0003677">
    <property type="term" value="F:DNA binding"/>
    <property type="evidence" value="ECO:0007669"/>
    <property type="project" value="InterPro"/>
</dbReference>
<reference evidence="2 3" key="1">
    <citation type="submission" date="2018-01" db="EMBL/GenBank/DDBJ databases">
        <title>Halomonas endophytica sp. nov., isolated from storage liquid in the stems of Populus euphratica.</title>
        <authorList>
            <person name="Chen C."/>
        </authorList>
    </citation>
    <scope>NUCLEOTIDE SEQUENCE [LARGE SCALE GENOMIC DNA]</scope>
    <source>
        <strain evidence="2 3">DSM 26881</strain>
    </source>
</reference>